<gene>
    <name evidence="1" type="ORF">MM415B02238_0014</name>
</gene>
<organism evidence="1">
    <name type="scientific">viral metagenome</name>
    <dbReference type="NCBI Taxonomy" id="1070528"/>
    <lineage>
        <taxon>unclassified sequences</taxon>
        <taxon>metagenomes</taxon>
        <taxon>organismal metagenomes</taxon>
    </lineage>
</organism>
<name>A0A6M3KTA1_9ZZZZ</name>
<accession>A0A6M3KTA1</accession>
<dbReference type="AlphaFoldDB" id="A0A6M3KTA1"/>
<protein>
    <submittedName>
        <fullName evidence="1">Uncharacterized protein</fullName>
    </submittedName>
</protein>
<proteinExistence type="predicted"/>
<dbReference type="EMBL" id="MT142564">
    <property type="protein sequence ID" value="QJA85266.1"/>
    <property type="molecule type" value="Genomic_DNA"/>
</dbReference>
<sequence length="61" mass="6622">MSKGQHKCHLDKTLGLVAAVFKPWIVRRSHGGCQVLLPLSELDDLVSAIVKIVIEKSGGNK</sequence>
<evidence type="ECO:0000313" key="1">
    <source>
        <dbReference type="EMBL" id="QJA85266.1"/>
    </source>
</evidence>
<reference evidence="1" key="1">
    <citation type="submission" date="2020-03" db="EMBL/GenBank/DDBJ databases">
        <title>The deep terrestrial virosphere.</title>
        <authorList>
            <person name="Holmfeldt K."/>
            <person name="Nilsson E."/>
            <person name="Simone D."/>
            <person name="Lopez-Fernandez M."/>
            <person name="Wu X."/>
            <person name="de Brujin I."/>
            <person name="Lundin D."/>
            <person name="Andersson A."/>
            <person name="Bertilsson S."/>
            <person name="Dopson M."/>
        </authorList>
    </citation>
    <scope>NUCLEOTIDE SEQUENCE</scope>
    <source>
        <strain evidence="1">MM415B02238</strain>
    </source>
</reference>